<dbReference type="Proteomes" id="UP001629156">
    <property type="component" value="Unassembled WGS sequence"/>
</dbReference>
<proteinExistence type="predicted"/>
<dbReference type="SMART" id="SM00450">
    <property type="entry name" value="RHOD"/>
    <property type="match status" value="1"/>
</dbReference>
<dbReference type="Gene3D" id="3.40.250.10">
    <property type="entry name" value="Rhodanese-like domain"/>
    <property type="match status" value="1"/>
</dbReference>
<dbReference type="PROSITE" id="PS51257">
    <property type="entry name" value="PROKAR_LIPOPROTEIN"/>
    <property type="match status" value="1"/>
</dbReference>
<sequence>MKKIMAILALGLALTGCKKEHAKSAELVEPAAFYTAVKQDGVQVIDVRTPEEYNSGHIANAVNIDINENDFAQRLDSLDKDKAVYVYCRSGGRSAKAVDMLKAKSFTNIIELNGGIEAWQKAEKPVEN</sequence>
<dbReference type="Pfam" id="PF00581">
    <property type="entry name" value="Rhodanese"/>
    <property type="match status" value="1"/>
</dbReference>
<keyword evidence="3" id="KW-1185">Reference proteome</keyword>
<organism evidence="2 3">
    <name type="scientific">Flavobacterium rhizosphaerae</name>
    <dbReference type="NCBI Taxonomy" id="3163298"/>
    <lineage>
        <taxon>Bacteria</taxon>
        <taxon>Pseudomonadati</taxon>
        <taxon>Bacteroidota</taxon>
        <taxon>Flavobacteriia</taxon>
        <taxon>Flavobacteriales</taxon>
        <taxon>Flavobacteriaceae</taxon>
        <taxon>Flavobacterium</taxon>
    </lineage>
</organism>
<protein>
    <submittedName>
        <fullName evidence="2">Rhodanese-like domain-containing protein</fullName>
    </submittedName>
</protein>
<dbReference type="PANTHER" id="PTHR43031:SF1">
    <property type="entry name" value="PYRIDINE NUCLEOTIDE-DISULPHIDE OXIDOREDUCTASE"/>
    <property type="match status" value="1"/>
</dbReference>
<reference evidence="2 3" key="1">
    <citation type="submission" date="2024-06" db="EMBL/GenBank/DDBJ databases">
        <authorList>
            <person name="Kaempfer P."/>
            <person name="Viver T."/>
        </authorList>
    </citation>
    <scope>NUCLEOTIDE SEQUENCE [LARGE SCALE GENOMIC DNA]</scope>
    <source>
        <strain evidence="2 3">ST-119</strain>
    </source>
</reference>
<name>A0ABW8YRU2_9FLAO</name>
<gene>
    <name evidence="2" type="ORF">ABS766_00675</name>
</gene>
<dbReference type="SUPFAM" id="SSF52821">
    <property type="entry name" value="Rhodanese/Cell cycle control phosphatase"/>
    <property type="match status" value="1"/>
</dbReference>
<dbReference type="CDD" id="cd00158">
    <property type="entry name" value="RHOD"/>
    <property type="match status" value="1"/>
</dbReference>
<dbReference type="EMBL" id="JBELPZ010000001">
    <property type="protein sequence ID" value="MFL9842919.1"/>
    <property type="molecule type" value="Genomic_DNA"/>
</dbReference>
<feature type="domain" description="Rhodanese" evidence="1">
    <location>
        <begin position="38"/>
        <end position="128"/>
    </location>
</feature>
<dbReference type="PROSITE" id="PS50206">
    <property type="entry name" value="RHODANESE_3"/>
    <property type="match status" value="1"/>
</dbReference>
<accession>A0ABW8YRU2</accession>
<dbReference type="InterPro" id="IPR050229">
    <property type="entry name" value="GlpE_sulfurtransferase"/>
</dbReference>
<evidence type="ECO:0000259" key="1">
    <source>
        <dbReference type="PROSITE" id="PS50206"/>
    </source>
</evidence>
<comment type="caution">
    <text evidence="2">The sequence shown here is derived from an EMBL/GenBank/DDBJ whole genome shotgun (WGS) entry which is preliminary data.</text>
</comment>
<dbReference type="PANTHER" id="PTHR43031">
    <property type="entry name" value="FAD-DEPENDENT OXIDOREDUCTASE"/>
    <property type="match status" value="1"/>
</dbReference>
<dbReference type="RefSeq" id="WP_408083147.1">
    <property type="nucleotide sequence ID" value="NZ_JBELPZ010000001.1"/>
</dbReference>
<dbReference type="InterPro" id="IPR036873">
    <property type="entry name" value="Rhodanese-like_dom_sf"/>
</dbReference>
<evidence type="ECO:0000313" key="2">
    <source>
        <dbReference type="EMBL" id="MFL9842919.1"/>
    </source>
</evidence>
<evidence type="ECO:0000313" key="3">
    <source>
        <dbReference type="Proteomes" id="UP001629156"/>
    </source>
</evidence>
<dbReference type="InterPro" id="IPR001763">
    <property type="entry name" value="Rhodanese-like_dom"/>
</dbReference>